<keyword evidence="4" id="KW-0546">Nucleotide metabolism</keyword>
<protein>
    <recommendedName>
        <fullName evidence="4">Adenine deaminase</fullName>
        <shortName evidence="4">ADE</shortName>
        <ecNumber evidence="4">3.5.4.2</ecNumber>
    </recommendedName>
    <alternativeName>
        <fullName evidence="4">Adenine aminohydrolase</fullName>
        <shortName evidence="4">AAH</shortName>
    </alternativeName>
</protein>
<evidence type="ECO:0000256" key="1">
    <source>
        <dbReference type="ARBA" id="ARBA00022723"/>
    </source>
</evidence>
<dbReference type="GO" id="GO:0000034">
    <property type="term" value="F:adenine deaminase activity"/>
    <property type="evidence" value="ECO:0007669"/>
    <property type="project" value="UniProtKB-UniRule"/>
</dbReference>
<dbReference type="PANTHER" id="PTHR43114">
    <property type="entry name" value="ADENINE DEAMINASE"/>
    <property type="match status" value="1"/>
</dbReference>
<dbReference type="Proteomes" id="UP000199758">
    <property type="component" value="Unassembled WGS sequence"/>
</dbReference>
<dbReference type="InterPro" id="IPR006330">
    <property type="entry name" value="Ado/ade_deaminase"/>
</dbReference>
<evidence type="ECO:0000259" key="5">
    <source>
        <dbReference type="Pfam" id="PF00962"/>
    </source>
</evidence>
<dbReference type="EMBL" id="FQWZ01000006">
    <property type="protein sequence ID" value="SHH13744.1"/>
    <property type="molecule type" value="Genomic_DNA"/>
</dbReference>
<comment type="catalytic activity">
    <reaction evidence="4">
        <text>adenine + H2O + H(+) = hypoxanthine + NH4(+)</text>
        <dbReference type="Rhea" id="RHEA:23688"/>
        <dbReference type="ChEBI" id="CHEBI:15377"/>
        <dbReference type="ChEBI" id="CHEBI:15378"/>
        <dbReference type="ChEBI" id="CHEBI:16708"/>
        <dbReference type="ChEBI" id="CHEBI:17368"/>
        <dbReference type="ChEBI" id="CHEBI:28938"/>
        <dbReference type="EC" id="3.5.4.2"/>
    </reaction>
</comment>
<dbReference type="EC" id="3.5.4.2" evidence="4"/>
<feature type="binding site" evidence="4">
    <location>
        <position position="29"/>
    </location>
    <ligand>
        <name>Zn(2+)</name>
        <dbReference type="ChEBI" id="CHEBI:29105"/>
        <note>catalytic</note>
    </ligand>
</feature>
<dbReference type="GO" id="GO:0006146">
    <property type="term" value="P:adenine catabolic process"/>
    <property type="evidence" value="ECO:0007669"/>
    <property type="project" value="UniProtKB-UniRule"/>
</dbReference>
<dbReference type="SUPFAM" id="SSF51556">
    <property type="entry name" value="Metallo-dependent hydrolases"/>
    <property type="match status" value="1"/>
</dbReference>
<dbReference type="Pfam" id="PF00962">
    <property type="entry name" value="A_deaminase"/>
    <property type="match status" value="1"/>
</dbReference>
<feature type="binding site" evidence="4">
    <location>
        <position position="207"/>
    </location>
    <ligand>
        <name>Zn(2+)</name>
        <dbReference type="ChEBI" id="CHEBI:29105"/>
        <note>catalytic</note>
    </ligand>
</feature>
<evidence type="ECO:0000313" key="7">
    <source>
        <dbReference type="Proteomes" id="UP000199758"/>
    </source>
</evidence>
<feature type="domain" description="Adenosine deaminase" evidence="5">
    <location>
        <begin position="22"/>
        <end position="338"/>
    </location>
</feature>
<feature type="binding site" evidence="4">
    <location>
        <position position="288"/>
    </location>
    <ligand>
        <name>Zn(2+)</name>
        <dbReference type="ChEBI" id="CHEBI:29105"/>
        <note>catalytic</note>
    </ligand>
</feature>
<dbReference type="InterPro" id="IPR001365">
    <property type="entry name" value="A_deaminase_dom"/>
</dbReference>
<feature type="site" description="Important for catalytic activity" evidence="4">
    <location>
        <position position="233"/>
    </location>
</feature>
<evidence type="ECO:0000256" key="4">
    <source>
        <dbReference type="HAMAP-Rule" id="MF_01962"/>
    </source>
</evidence>
<dbReference type="AlphaFoldDB" id="A0A1M5QHW8"/>
<dbReference type="HAMAP" id="MF_01962">
    <property type="entry name" value="Adenine_deaminase"/>
    <property type="match status" value="1"/>
</dbReference>
<accession>A0A1M5QHW8</accession>
<keyword evidence="1 4" id="KW-0479">Metal-binding</keyword>
<dbReference type="Gene3D" id="3.20.20.140">
    <property type="entry name" value="Metal-dependent hydrolases"/>
    <property type="match status" value="1"/>
</dbReference>
<comment type="similarity">
    <text evidence="4">Belongs to the metallo-dependent hydrolases superfamily. Adenosine and AMP deaminases family. Adenine deaminase type 2 subfamily.</text>
</comment>
<keyword evidence="2 4" id="KW-0378">Hydrolase</keyword>
<dbReference type="InterPro" id="IPR032466">
    <property type="entry name" value="Metal_Hydrolase"/>
</dbReference>
<name>A0A1M5QHW8_9GAMM</name>
<dbReference type="STRING" id="490188.SAMN04488068_2635"/>
<comment type="caution">
    <text evidence="4">Lacks conserved residue(s) required for the propagation of feature annotation.</text>
</comment>
<keyword evidence="3 4" id="KW-0862">Zinc</keyword>
<organism evidence="6 7">
    <name type="scientific">Hydrocarboniphaga daqingensis</name>
    <dbReference type="NCBI Taxonomy" id="490188"/>
    <lineage>
        <taxon>Bacteria</taxon>
        <taxon>Pseudomonadati</taxon>
        <taxon>Pseudomonadota</taxon>
        <taxon>Gammaproteobacteria</taxon>
        <taxon>Nevskiales</taxon>
        <taxon>Nevskiaceae</taxon>
        <taxon>Hydrocarboniphaga</taxon>
    </lineage>
</organism>
<evidence type="ECO:0000313" key="6">
    <source>
        <dbReference type="EMBL" id="SHH13744.1"/>
    </source>
</evidence>
<proteinExistence type="inferred from homology"/>
<feature type="binding site" evidence="4">
    <location>
        <position position="27"/>
    </location>
    <ligand>
        <name>Zn(2+)</name>
        <dbReference type="ChEBI" id="CHEBI:29105"/>
        <note>catalytic</note>
    </ligand>
</feature>
<dbReference type="GO" id="GO:0008270">
    <property type="term" value="F:zinc ion binding"/>
    <property type="evidence" value="ECO:0007669"/>
    <property type="project" value="UniProtKB-UniRule"/>
</dbReference>
<evidence type="ECO:0000256" key="2">
    <source>
        <dbReference type="ARBA" id="ARBA00022801"/>
    </source>
</evidence>
<dbReference type="NCBIfam" id="TIGR01430">
    <property type="entry name" value="aden_deam"/>
    <property type="match status" value="1"/>
</dbReference>
<dbReference type="InterPro" id="IPR028892">
    <property type="entry name" value="ADE"/>
</dbReference>
<evidence type="ECO:0000256" key="3">
    <source>
        <dbReference type="ARBA" id="ARBA00022833"/>
    </source>
</evidence>
<reference evidence="6 7" key="1">
    <citation type="submission" date="2016-11" db="EMBL/GenBank/DDBJ databases">
        <authorList>
            <person name="Jaros S."/>
            <person name="Januszkiewicz K."/>
            <person name="Wedrychowicz H."/>
        </authorList>
    </citation>
    <scope>NUCLEOTIDE SEQUENCE [LARGE SCALE GENOMIC DNA]</scope>
    <source>
        <strain evidence="6 7">CGMCC 1.7049</strain>
    </source>
</reference>
<dbReference type="GO" id="GO:0005829">
    <property type="term" value="C:cytosol"/>
    <property type="evidence" value="ECO:0007669"/>
    <property type="project" value="TreeGrafter"/>
</dbReference>
<sequence length="341" mass="38332">MNPPTVIAEETVRMHDFIQNLPKAELHVHLEGTLEPELSFALATRNGVKLAHDTPEALVAAYDFHDLPSFLAIYYKAMEVLVHEADFYEMTYAYLTKARSQNVLYCEMFFDPQAHTSRGVAFDTVIRGIRRAQLQAADELGIESQLVMCFLRDMSADSAMQTLLASLPYKSWIIGVGLDSDEKHNPPIKFAEVFARARTEGYKLTMHCDVNQLDTLVHIRQVLDVIGVDRIDHGINSLEDSAICAEIARRGLGLTICPVSNRFVVQNLTGDEIRRMLALGMKATVNSDDPAYFRAYLNENLAALVDDAGFTEAEIRQLLRNAFDVSWLPAPRREHYLSLLG</sequence>
<comment type="function">
    <text evidence="4">Catalyzes the hydrolytic deamination of adenine to hypoxanthine. Plays an important role in the purine salvage pathway and in nitrogen catabolism.</text>
</comment>
<comment type="cofactor">
    <cofactor evidence="4">
        <name>Zn(2+)</name>
        <dbReference type="ChEBI" id="CHEBI:29105"/>
    </cofactor>
    <text evidence="4">Binds 1 zinc ion per subunit.</text>
</comment>
<dbReference type="GO" id="GO:0043103">
    <property type="term" value="P:hypoxanthine salvage"/>
    <property type="evidence" value="ECO:0007669"/>
    <property type="project" value="UniProtKB-UniRule"/>
</dbReference>
<keyword evidence="7" id="KW-1185">Reference proteome</keyword>
<dbReference type="GO" id="GO:0009117">
    <property type="term" value="P:nucleotide metabolic process"/>
    <property type="evidence" value="ECO:0007669"/>
    <property type="project" value="UniProtKB-KW"/>
</dbReference>
<gene>
    <name evidence="6" type="ORF">SAMN04488068_2635</name>
</gene>
<feature type="binding site" evidence="4">
    <location>
        <position position="289"/>
    </location>
    <ligand>
        <name>substrate</name>
    </ligand>
</feature>
<dbReference type="PANTHER" id="PTHR43114:SF7">
    <property type="entry name" value="ADENOSINE DEAMINASE DOMAIN-CONTAINING PROTEIN"/>
    <property type="match status" value="1"/>
</dbReference>